<proteinExistence type="predicted"/>
<reference evidence="2" key="1">
    <citation type="submission" date="2020-05" db="EMBL/GenBank/DDBJ databases">
        <authorList>
            <person name="Chiriac C."/>
            <person name="Salcher M."/>
            <person name="Ghai R."/>
            <person name="Kavagutti S V."/>
        </authorList>
    </citation>
    <scope>NUCLEOTIDE SEQUENCE</scope>
</reference>
<dbReference type="EMBL" id="CAEZVR010000032">
    <property type="protein sequence ID" value="CAB4631438.1"/>
    <property type="molecule type" value="Genomic_DNA"/>
</dbReference>
<gene>
    <name evidence="1" type="ORF">UFOPK2139_00255</name>
    <name evidence="2" type="ORF">UFOPK2179_00606</name>
    <name evidence="3" type="ORF">UFOPK2715_00086</name>
</gene>
<organism evidence="2">
    <name type="scientific">freshwater metagenome</name>
    <dbReference type="NCBI Taxonomy" id="449393"/>
    <lineage>
        <taxon>unclassified sequences</taxon>
        <taxon>metagenomes</taxon>
        <taxon>ecological metagenomes</taxon>
    </lineage>
</organism>
<evidence type="ECO:0000313" key="3">
    <source>
        <dbReference type="EMBL" id="CAB4715469.1"/>
    </source>
</evidence>
<protein>
    <submittedName>
        <fullName evidence="2">Unannotated protein</fullName>
    </submittedName>
</protein>
<accession>A0A6J6KJX9</accession>
<evidence type="ECO:0000313" key="1">
    <source>
        <dbReference type="EMBL" id="CAB4631438.1"/>
    </source>
</evidence>
<dbReference type="AlphaFoldDB" id="A0A6J6KJX9"/>
<name>A0A6J6KJX9_9ZZZZ</name>
<evidence type="ECO:0000313" key="2">
    <source>
        <dbReference type="EMBL" id="CAB4648723.1"/>
    </source>
</evidence>
<dbReference type="EMBL" id="CAEZYN010000003">
    <property type="protein sequence ID" value="CAB4715469.1"/>
    <property type="molecule type" value="Genomic_DNA"/>
</dbReference>
<sequence>MAIGKTKTDSYSATGVFKNVPPRNGKVATNATDATAIRILVNLLDLSQRSAPKSLRFIIMPSFV</sequence>
<dbReference type="EMBL" id="CAEZWC010000060">
    <property type="protein sequence ID" value="CAB4648723.1"/>
    <property type="molecule type" value="Genomic_DNA"/>
</dbReference>